<evidence type="ECO:0000256" key="2">
    <source>
        <dbReference type="SAM" id="Phobius"/>
    </source>
</evidence>
<feature type="compositionally biased region" description="Low complexity" evidence="1">
    <location>
        <begin position="28"/>
        <end position="49"/>
    </location>
</feature>
<evidence type="ECO:0000259" key="3">
    <source>
        <dbReference type="Pfam" id="PF13240"/>
    </source>
</evidence>
<dbReference type="HOGENOM" id="CLU_1052530_0_0_9"/>
<dbReference type="Pfam" id="PF13240">
    <property type="entry name" value="Zn_Ribbon_1"/>
    <property type="match status" value="1"/>
</dbReference>
<feature type="transmembrane region" description="Helical" evidence="2">
    <location>
        <begin position="106"/>
        <end position="125"/>
    </location>
</feature>
<evidence type="ECO:0000313" key="5">
    <source>
        <dbReference type="Proteomes" id="UP000030635"/>
    </source>
</evidence>
<keyword evidence="2" id="KW-0812">Transmembrane</keyword>
<keyword evidence="5" id="KW-1185">Reference proteome</keyword>
<feature type="domain" description="Zinc-ribbon" evidence="3">
    <location>
        <begin position="2"/>
        <end position="23"/>
    </location>
</feature>
<dbReference type="RefSeq" id="WP_039315424.1">
    <property type="nucleotide sequence ID" value="NZ_CP006905.1"/>
</dbReference>
<reference evidence="4 5" key="1">
    <citation type="journal article" date="2015" name="Infect. Genet. Evol.">
        <title>Genomic sequences of six botulinum neurotoxin-producing strains representing three clostridial species illustrate the mobility and diversity of botulinum neurotoxin genes.</title>
        <authorList>
            <person name="Smith T.J."/>
            <person name="Hill K.K."/>
            <person name="Xie G."/>
            <person name="Foley B.T."/>
            <person name="Williamson C.H."/>
            <person name="Foster J.T."/>
            <person name="Johnson S.L."/>
            <person name="Chertkov O."/>
            <person name="Teshima H."/>
            <person name="Gibbons H.S."/>
            <person name="Johnsky L.A."/>
            <person name="Karavis M.A."/>
            <person name="Smith L.A."/>
        </authorList>
    </citation>
    <scope>NUCLEOTIDE SEQUENCE [LARGE SCALE GENOMIC DNA]</scope>
    <source>
        <strain evidence="4">Sullivan</strain>
    </source>
</reference>
<feature type="transmembrane region" description="Helical" evidence="2">
    <location>
        <begin position="268"/>
        <end position="286"/>
    </location>
</feature>
<sequence>MYCSRCGKEIPDDSMFCPECGQRVESNNQNTNGDNAQNSNPNPDNNQGNHYEHNPYAYGNYANSNNAYQRGESHFDINKIGKFFIESVKHPITIIKSGKDVISKEISALYIIVIALLIPLIQVVSLRSFTYSIFKTIMGLVNSFEGSQMGFSEAVRFKNQFSSMFNMYFPFGRVYVFNLLHYVALYGIILIAIFVIYKFVIKVEFSVSEFLKVFAVVSIFNLLFTILSSVLLLIGVTFSLFATAFMSAMVIALLFVGYNSLFKEKNRFIYIFGFIYGISFVITNYLCVEYVISSINNYIGALF</sequence>
<feature type="transmembrane region" description="Helical" evidence="2">
    <location>
        <begin position="179"/>
        <end position="201"/>
    </location>
</feature>
<dbReference type="InterPro" id="IPR026870">
    <property type="entry name" value="Zinc_ribbon_dom"/>
</dbReference>
<evidence type="ECO:0000313" key="4">
    <source>
        <dbReference type="EMBL" id="AIY83107.1"/>
    </source>
</evidence>
<proteinExistence type="predicted"/>
<dbReference type="EMBL" id="CP006905">
    <property type="protein sequence ID" value="AIY83107.1"/>
    <property type="molecule type" value="Genomic_DNA"/>
</dbReference>
<dbReference type="OrthoDB" id="1931678at2"/>
<name>A0A0A7FU16_9CLOT</name>
<dbReference type="eggNOG" id="COG4640">
    <property type="taxonomic scope" value="Bacteria"/>
</dbReference>
<evidence type="ECO:0000256" key="1">
    <source>
        <dbReference type="SAM" id="MobiDB-lite"/>
    </source>
</evidence>
<gene>
    <name evidence="4" type="ORF">U729_2451</name>
</gene>
<dbReference type="AlphaFoldDB" id="A0A0A7FU16"/>
<accession>A0A0A7FU16</accession>
<protein>
    <submittedName>
        <fullName evidence="4">Zinc-ribbon domain protein</fullName>
    </submittedName>
</protein>
<dbReference type="STRING" id="1561.NPD11_587"/>
<organism evidence="4 5">
    <name type="scientific">Clostridium baratii str. Sullivan</name>
    <dbReference type="NCBI Taxonomy" id="1415775"/>
    <lineage>
        <taxon>Bacteria</taxon>
        <taxon>Bacillati</taxon>
        <taxon>Bacillota</taxon>
        <taxon>Clostridia</taxon>
        <taxon>Eubacteriales</taxon>
        <taxon>Clostridiaceae</taxon>
        <taxon>Clostridium</taxon>
    </lineage>
</organism>
<feature type="transmembrane region" description="Helical" evidence="2">
    <location>
        <begin position="213"/>
        <end position="234"/>
    </location>
</feature>
<dbReference type="Proteomes" id="UP000030635">
    <property type="component" value="Chromosome"/>
</dbReference>
<feature type="region of interest" description="Disordered" evidence="1">
    <location>
        <begin position="28"/>
        <end position="53"/>
    </location>
</feature>
<keyword evidence="2" id="KW-1133">Transmembrane helix</keyword>
<dbReference type="KEGG" id="cbv:U729_2451"/>
<feature type="transmembrane region" description="Helical" evidence="2">
    <location>
        <begin position="240"/>
        <end position="261"/>
    </location>
</feature>
<keyword evidence="2" id="KW-0472">Membrane</keyword>